<sequence>MEEEPEYKTVLYVTSAEEEVSTSYIIDDKEYSTQEGVIVVNEDGTIVIDDNTTYLDEEGNPIILNRRIAQEENVESTVVMKEIDAADVTETISLNDSRAIETISLSDPQAIETISLSDSRAIETISLSDSRAIETISSNDSQGKSSADNDSPETGEEKRQEKMAIFEHDVVEAGENKNKEKNLFKFGSDSKLVSILKPKQPTSSNEIIAACKSLTMGELSEGGSLALGPIDKLTCSICSKRFTKVCNKLRHMRIIHNVTKSARTLIKCIECNVDFSHLQKLRNHLQGEHQMKMDQQELSFPNMGAFKKWKIQLERNELSSYVLRHSKKKTTKGDKYFFMCHRAGKYVDHSKGPTRKRMIRKSGTCKLGIMCTAAIYCEECPDQVYVSYCPYHYGHGKETAFVQITEPEQNAIQENISNGVSCDKILKDMREDTSSHHFQTELIKRRDMKFIKSAFDSDEYSSRLSDAESVHRWVRLCCQMEESPVLYYRQEANSYVTDEEFVLIIMTEFQKNILLSSDRQILCVDAAHRRKGGRFYLTTLIALDESETAFPVAFCISNQVNKKVVKLFLTNIRDSTGPISCTYFMSESDTFYHEAWLEVMADDSKWLWSIWYVDTKFRVQLKAFKNDMAKRADCYRTMRLLLECQNKDVFDTMFKNFLDTLSQDATSKNTGSFIAQKYGTCKELWAYSYHRDIKLGSIIQLEALHRTMKFCCMEGRKNRLDKFIFVIMKLVRFKMLDRLTRILDDEKISLALDAISMFHGIGIEIDNDRISSSSEKIWLVRSDDEETEEDAYVVREFETCPDHCTLKCEQCGICVHMFSCSCMQSMMNANLCQHIHAVVWKFLSPQYSPEPSPPRNDDYEEVPPPNDYEEVPPPNDYEEVPPPNYYEEIPSQNDNYEEIAPQNTDYEEIEVDNEMDDEPSEAQIEPDPNFFFQTVLDKSQEVFNKIRGSKDLLSNTALNDILSRLNECVDICSGKAVTPMVIKQEPNDFAQNSANQVAFLPNVLPHNPLSQYVMILPNDIKLGNLVQY</sequence>
<keyword evidence="5" id="KW-1185">Reference proteome</keyword>
<gene>
    <name evidence="4" type="ORF">JTE90_018352</name>
</gene>
<feature type="domain" description="C2H2-type" evidence="3">
    <location>
        <begin position="266"/>
        <end position="294"/>
    </location>
</feature>
<dbReference type="Proteomes" id="UP000827092">
    <property type="component" value="Unassembled WGS sequence"/>
</dbReference>
<dbReference type="PANTHER" id="PTHR33936">
    <property type="entry name" value="PROTEIN CBG17840"/>
    <property type="match status" value="1"/>
</dbReference>
<accession>A0AAV6U0I6</accession>
<keyword evidence="1" id="KW-0862">Zinc</keyword>
<dbReference type="InterPro" id="IPR052797">
    <property type="entry name" value="RegFact_GeneExpr_CellDeath"/>
</dbReference>
<dbReference type="PANTHER" id="PTHR33936:SF24">
    <property type="entry name" value="C2H2-TYPE DOMAIN-CONTAINING PROTEIN"/>
    <property type="match status" value="1"/>
</dbReference>
<comment type="caution">
    <text evidence="4">The sequence shown here is derived from an EMBL/GenBank/DDBJ whole genome shotgun (WGS) entry which is preliminary data.</text>
</comment>
<feature type="compositionally biased region" description="Pro residues" evidence="2">
    <location>
        <begin position="862"/>
        <end position="875"/>
    </location>
</feature>
<keyword evidence="1" id="KW-0863">Zinc-finger</keyword>
<evidence type="ECO:0000256" key="1">
    <source>
        <dbReference type="PROSITE-ProRule" id="PRU00042"/>
    </source>
</evidence>
<dbReference type="SMART" id="SM00355">
    <property type="entry name" value="ZnF_C2H2"/>
    <property type="match status" value="2"/>
</dbReference>
<dbReference type="EMBL" id="JAFNEN010000787">
    <property type="protein sequence ID" value="KAG8177326.1"/>
    <property type="molecule type" value="Genomic_DNA"/>
</dbReference>
<dbReference type="PROSITE" id="PS00028">
    <property type="entry name" value="ZINC_FINGER_C2H2_1"/>
    <property type="match status" value="2"/>
</dbReference>
<feature type="region of interest" description="Disordered" evidence="2">
    <location>
        <begin position="847"/>
        <end position="875"/>
    </location>
</feature>
<feature type="compositionally biased region" description="Polar residues" evidence="2">
    <location>
        <begin position="133"/>
        <end position="149"/>
    </location>
</feature>
<protein>
    <recommendedName>
        <fullName evidence="3">C2H2-type domain-containing protein</fullName>
    </recommendedName>
</protein>
<dbReference type="InterPro" id="IPR013087">
    <property type="entry name" value="Znf_C2H2_type"/>
</dbReference>
<dbReference type="PROSITE" id="PS50157">
    <property type="entry name" value="ZINC_FINGER_C2H2_2"/>
    <property type="match status" value="2"/>
</dbReference>
<evidence type="ECO:0000313" key="5">
    <source>
        <dbReference type="Proteomes" id="UP000827092"/>
    </source>
</evidence>
<name>A0AAV6U0I6_9ARAC</name>
<dbReference type="GO" id="GO:0008270">
    <property type="term" value="F:zinc ion binding"/>
    <property type="evidence" value="ECO:0007669"/>
    <property type="project" value="UniProtKB-KW"/>
</dbReference>
<evidence type="ECO:0000256" key="2">
    <source>
        <dbReference type="SAM" id="MobiDB-lite"/>
    </source>
</evidence>
<dbReference type="AlphaFoldDB" id="A0AAV6U0I6"/>
<feature type="region of interest" description="Disordered" evidence="2">
    <location>
        <begin position="133"/>
        <end position="160"/>
    </location>
</feature>
<reference evidence="4 5" key="1">
    <citation type="journal article" date="2022" name="Nat. Ecol. Evol.">
        <title>A masculinizing supergene underlies an exaggerated male reproductive morph in a spider.</title>
        <authorList>
            <person name="Hendrickx F."/>
            <person name="De Corte Z."/>
            <person name="Sonet G."/>
            <person name="Van Belleghem S.M."/>
            <person name="Kostlbacher S."/>
            <person name="Vangestel C."/>
        </authorList>
    </citation>
    <scope>NUCLEOTIDE SEQUENCE [LARGE SCALE GENOMIC DNA]</scope>
    <source>
        <strain evidence="4">W744_W776</strain>
    </source>
</reference>
<dbReference type="Gene3D" id="3.30.160.60">
    <property type="entry name" value="Classic Zinc Finger"/>
    <property type="match status" value="1"/>
</dbReference>
<evidence type="ECO:0000259" key="3">
    <source>
        <dbReference type="PROSITE" id="PS50157"/>
    </source>
</evidence>
<proteinExistence type="predicted"/>
<feature type="domain" description="C2H2-type" evidence="3">
    <location>
        <begin position="233"/>
        <end position="261"/>
    </location>
</feature>
<keyword evidence="1" id="KW-0479">Metal-binding</keyword>
<organism evidence="4 5">
    <name type="scientific">Oedothorax gibbosus</name>
    <dbReference type="NCBI Taxonomy" id="931172"/>
    <lineage>
        <taxon>Eukaryota</taxon>
        <taxon>Metazoa</taxon>
        <taxon>Ecdysozoa</taxon>
        <taxon>Arthropoda</taxon>
        <taxon>Chelicerata</taxon>
        <taxon>Arachnida</taxon>
        <taxon>Araneae</taxon>
        <taxon>Araneomorphae</taxon>
        <taxon>Entelegynae</taxon>
        <taxon>Araneoidea</taxon>
        <taxon>Linyphiidae</taxon>
        <taxon>Erigoninae</taxon>
        <taxon>Oedothorax</taxon>
    </lineage>
</organism>
<evidence type="ECO:0000313" key="4">
    <source>
        <dbReference type="EMBL" id="KAG8177326.1"/>
    </source>
</evidence>